<evidence type="ECO:0000256" key="2">
    <source>
        <dbReference type="SAM" id="SignalP"/>
    </source>
</evidence>
<dbReference type="PROSITE" id="PS51257">
    <property type="entry name" value="PROKAR_LIPOPROTEIN"/>
    <property type="match status" value="1"/>
</dbReference>
<feature type="compositionally biased region" description="Basic residues" evidence="1">
    <location>
        <begin position="65"/>
        <end position="75"/>
    </location>
</feature>
<feature type="chain" id="PRO_5013024781" description="Lipoprotein" evidence="2">
    <location>
        <begin position="22"/>
        <end position="178"/>
    </location>
</feature>
<protein>
    <recommendedName>
        <fullName evidence="5">Lipoprotein</fullName>
    </recommendedName>
</protein>
<keyword evidence="4" id="KW-1185">Reference proteome</keyword>
<feature type="region of interest" description="Disordered" evidence="1">
    <location>
        <begin position="48"/>
        <end position="86"/>
    </location>
</feature>
<evidence type="ECO:0000313" key="4">
    <source>
        <dbReference type="Proteomes" id="UP000189674"/>
    </source>
</evidence>
<dbReference type="EMBL" id="CP019791">
    <property type="protein sequence ID" value="AQT68700.1"/>
    <property type="molecule type" value="Genomic_DNA"/>
</dbReference>
<dbReference type="KEGG" id="alus:STSP2_01872"/>
<dbReference type="Proteomes" id="UP000189674">
    <property type="component" value="Chromosome"/>
</dbReference>
<evidence type="ECO:0000256" key="1">
    <source>
        <dbReference type="SAM" id="MobiDB-lite"/>
    </source>
</evidence>
<evidence type="ECO:0008006" key="5">
    <source>
        <dbReference type="Google" id="ProtNLM"/>
    </source>
</evidence>
<keyword evidence="2" id="KW-0732">Signal</keyword>
<sequence length="178" mass="19625" precursor="true">MSTKVKTAVFSILLSILPSLAGCTGSEIVGAYMALVIAKPLLDSYEPSSSSSSASTSDTKQYSRPIRRSTAKRTAKVPTVTKRSAPNKNDYRTEEIIAAYKNLNWEKCLRLAASQIHSAKMSHSDKCTSKILAGAIHYQMGDTDAARMYFDSSCRFEDCRIHELLSPSVKKFYQSVNP</sequence>
<accession>A0A1U9NM82</accession>
<proteinExistence type="predicted"/>
<dbReference type="AlphaFoldDB" id="A0A1U9NM82"/>
<evidence type="ECO:0000313" key="3">
    <source>
        <dbReference type="EMBL" id="AQT68700.1"/>
    </source>
</evidence>
<feature type="compositionally biased region" description="Low complexity" evidence="1">
    <location>
        <begin position="48"/>
        <end position="57"/>
    </location>
</feature>
<dbReference type="RefSeq" id="WP_146661936.1">
    <property type="nucleotide sequence ID" value="NZ_CP019791.1"/>
</dbReference>
<organism evidence="3 4">
    <name type="scientific">Anaerohalosphaera lusitana</name>
    <dbReference type="NCBI Taxonomy" id="1936003"/>
    <lineage>
        <taxon>Bacteria</taxon>
        <taxon>Pseudomonadati</taxon>
        <taxon>Planctomycetota</taxon>
        <taxon>Phycisphaerae</taxon>
        <taxon>Sedimentisphaerales</taxon>
        <taxon>Anaerohalosphaeraceae</taxon>
        <taxon>Anaerohalosphaera</taxon>
    </lineage>
</organism>
<feature type="signal peptide" evidence="2">
    <location>
        <begin position="1"/>
        <end position="21"/>
    </location>
</feature>
<gene>
    <name evidence="3" type="ORF">STSP2_01872</name>
</gene>
<dbReference type="STRING" id="1936003.STSP2_01872"/>
<name>A0A1U9NM82_9BACT</name>
<reference evidence="4" key="1">
    <citation type="submission" date="2017-02" db="EMBL/GenBank/DDBJ databases">
        <title>Comparative genomics and description of representatives of a novel lineage of planctomycetes thriving in anoxic sediments.</title>
        <authorList>
            <person name="Spring S."/>
            <person name="Bunk B."/>
            <person name="Sproer C."/>
        </authorList>
    </citation>
    <scope>NUCLEOTIDE SEQUENCE [LARGE SCALE GENOMIC DNA]</scope>
    <source>
        <strain evidence="4">ST-NAGAB-D1</strain>
    </source>
</reference>